<keyword evidence="1" id="KW-1133">Transmembrane helix</keyword>
<evidence type="ECO:0000256" key="1">
    <source>
        <dbReference type="SAM" id="Phobius"/>
    </source>
</evidence>
<sequence length="174" mass="19385">MTWAEVAWGLLTMALSWIGAWTLAKSSGRAKRASDAHVQAVDRLLPAMAQLRALVHESTATPPTPNAVSLAVYAFEEVCMQHAAALPRELSSLQRDVRAAIGNYFGSSALAAIDAEMRGYPLSKPDPYWQDISATYLEYAMRHLQQSLVTAKVTKLVHFAQWRREEDPHHRTQN</sequence>
<comment type="caution">
    <text evidence="2">The sequence shown here is derived from an EMBL/GenBank/DDBJ whole genome shotgun (WGS) entry which is preliminary data.</text>
</comment>
<name>A0A8H9KUH0_9MICO</name>
<evidence type="ECO:0000313" key="3">
    <source>
        <dbReference type="Proteomes" id="UP000628079"/>
    </source>
</evidence>
<keyword evidence="1" id="KW-0472">Membrane</keyword>
<reference evidence="2" key="1">
    <citation type="journal article" date="2014" name="Int. J. Syst. Evol. Microbiol.">
        <title>Complete genome sequence of Corynebacterium casei LMG S-19264T (=DSM 44701T), isolated from a smear-ripened cheese.</title>
        <authorList>
            <consortium name="US DOE Joint Genome Institute (JGI-PGF)"/>
            <person name="Walter F."/>
            <person name="Albersmeier A."/>
            <person name="Kalinowski J."/>
            <person name="Ruckert C."/>
        </authorList>
    </citation>
    <scope>NUCLEOTIDE SEQUENCE</scope>
    <source>
        <strain evidence="2">CGMCC 1.10749</strain>
    </source>
</reference>
<reference evidence="2" key="2">
    <citation type="submission" date="2020-09" db="EMBL/GenBank/DDBJ databases">
        <authorList>
            <person name="Sun Q."/>
            <person name="Zhou Y."/>
        </authorList>
    </citation>
    <scope>NUCLEOTIDE SEQUENCE</scope>
    <source>
        <strain evidence="2">CGMCC 1.10749</strain>
    </source>
</reference>
<dbReference type="Proteomes" id="UP000628079">
    <property type="component" value="Unassembled WGS sequence"/>
</dbReference>
<protein>
    <submittedName>
        <fullName evidence="2">Uncharacterized protein</fullName>
    </submittedName>
</protein>
<proteinExistence type="predicted"/>
<dbReference type="RefSeq" id="WP_156971542.1">
    <property type="nucleotide sequence ID" value="NZ_BMEA01000002.1"/>
</dbReference>
<gene>
    <name evidence="2" type="ORF">GCM10011314_21370</name>
</gene>
<dbReference type="AlphaFoldDB" id="A0A8H9KUH0"/>
<keyword evidence="1" id="KW-0812">Transmembrane</keyword>
<accession>A0A8H9KUH0</accession>
<evidence type="ECO:0000313" key="2">
    <source>
        <dbReference type="EMBL" id="GGB81489.1"/>
    </source>
</evidence>
<organism evidence="2 3">
    <name type="scientific">Knoellia flava</name>
    <dbReference type="NCBI Taxonomy" id="913969"/>
    <lineage>
        <taxon>Bacteria</taxon>
        <taxon>Bacillati</taxon>
        <taxon>Actinomycetota</taxon>
        <taxon>Actinomycetes</taxon>
        <taxon>Micrococcales</taxon>
        <taxon>Intrasporangiaceae</taxon>
        <taxon>Knoellia</taxon>
    </lineage>
</organism>
<feature type="transmembrane region" description="Helical" evidence="1">
    <location>
        <begin position="6"/>
        <end position="24"/>
    </location>
</feature>
<dbReference type="EMBL" id="BMEA01000002">
    <property type="protein sequence ID" value="GGB81489.1"/>
    <property type="molecule type" value="Genomic_DNA"/>
</dbReference>